<keyword evidence="2 5" id="KW-0238">DNA-binding</keyword>
<evidence type="ECO:0000256" key="3">
    <source>
        <dbReference type="ARBA" id="ARBA00023163"/>
    </source>
</evidence>
<sequence>MTDSRDPAFRHLIASQINAASSALRRSQALRLRREFDLSEVEWRTILLIEFMQPVRLRDVAAESAADKAQISRIVTALVKRGLIVRQEYASDARSAFLSLSTSGKDLAARLSQLAAQYEAELRTELGQAGAELLLRTLAVVRDKAMHSALAEERLGATARR</sequence>
<evidence type="ECO:0000313" key="5">
    <source>
        <dbReference type="EMBL" id="MRD49149.1"/>
    </source>
</evidence>
<evidence type="ECO:0000313" key="6">
    <source>
        <dbReference type="Proteomes" id="UP000487350"/>
    </source>
</evidence>
<proteinExistence type="predicted"/>
<dbReference type="InterPro" id="IPR036390">
    <property type="entry name" value="WH_DNA-bd_sf"/>
</dbReference>
<keyword evidence="1" id="KW-0805">Transcription regulation</keyword>
<keyword evidence="6" id="KW-1185">Reference proteome</keyword>
<dbReference type="InterPro" id="IPR052067">
    <property type="entry name" value="Metal_resp_HTH_trans_reg"/>
</dbReference>
<gene>
    <name evidence="5" type="ORF">GHT07_17880</name>
</gene>
<dbReference type="Proteomes" id="UP000487350">
    <property type="component" value="Unassembled WGS sequence"/>
</dbReference>
<dbReference type="InterPro" id="IPR000835">
    <property type="entry name" value="HTH_MarR-typ"/>
</dbReference>
<dbReference type="PANTHER" id="PTHR35790:SF4">
    <property type="entry name" value="HTH-TYPE TRANSCRIPTIONAL REGULATOR PCHR"/>
    <property type="match status" value="1"/>
</dbReference>
<name>A0A844BBZ4_9BURK</name>
<dbReference type="RefSeq" id="WP_153586461.1">
    <property type="nucleotide sequence ID" value="NZ_WJBU01000020.1"/>
</dbReference>
<dbReference type="SUPFAM" id="SSF46785">
    <property type="entry name" value="Winged helix' DNA-binding domain"/>
    <property type="match status" value="1"/>
</dbReference>
<evidence type="ECO:0000259" key="4">
    <source>
        <dbReference type="PROSITE" id="PS50995"/>
    </source>
</evidence>
<evidence type="ECO:0000256" key="2">
    <source>
        <dbReference type="ARBA" id="ARBA00023125"/>
    </source>
</evidence>
<dbReference type="GO" id="GO:0003677">
    <property type="term" value="F:DNA binding"/>
    <property type="evidence" value="ECO:0007669"/>
    <property type="project" value="UniProtKB-KW"/>
</dbReference>
<dbReference type="InterPro" id="IPR036388">
    <property type="entry name" value="WH-like_DNA-bd_sf"/>
</dbReference>
<dbReference type="GO" id="GO:0003700">
    <property type="term" value="F:DNA-binding transcription factor activity"/>
    <property type="evidence" value="ECO:0007669"/>
    <property type="project" value="InterPro"/>
</dbReference>
<feature type="domain" description="HTH marR-type" evidence="4">
    <location>
        <begin position="10"/>
        <end position="143"/>
    </location>
</feature>
<accession>A0A844BBZ4</accession>
<dbReference type="PANTHER" id="PTHR35790">
    <property type="entry name" value="HTH-TYPE TRANSCRIPTIONAL REGULATOR PCHR"/>
    <property type="match status" value="1"/>
</dbReference>
<comment type="caution">
    <text evidence="5">The sequence shown here is derived from an EMBL/GenBank/DDBJ whole genome shotgun (WGS) entry which is preliminary data.</text>
</comment>
<dbReference type="OrthoDB" id="8851447at2"/>
<dbReference type="Gene3D" id="1.10.10.10">
    <property type="entry name" value="Winged helix-like DNA-binding domain superfamily/Winged helix DNA-binding domain"/>
    <property type="match status" value="1"/>
</dbReference>
<dbReference type="SMART" id="SM00347">
    <property type="entry name" value="HTH_MARR"/>
    <property type="match status" value="1"/>
</dbReference>
<evidence type="ECO:0000256" key="1">
    <source>
        <dbReference type="ARBA" id="ARBA00023015"/>
    </source>
</evidence>
<dbReference type="Pfam" id="PF12802">
    <property type="entry name" value="MarR_2"/>
    <property type="match status" value="1"/>
</dbReference>
<reference evidence="5 6" key="1">
    <citation type="submission" date="2019-11" db="EMBL/GenBank/DDBJ databases">
        <title>Caenimonas koreensis gen. nov., sp. nov., isolated from activated sludge.</title>
        <authorList>
            <person name="Seung H.R."/>
        </authorList>
    </citation>
    <scope>NUCLEOTIDE SEQUENCE [LARGE SCALE GENOMIC DNA]</scope>
    <source>
        <strain evidence="5 6">EMB320</strain>
    </source>
</reference>
<protein>
    <submittedName>
        <fullName evidence="5">Winged helix DNA-binding protein</fullName>
    </submittedName>
</protein>
<dbReference type="PROSITE" id="PS50995">
    <property type="entry name" value="HTH_MARR_2"/>
    <property type="match status" value="1"/>
</dbReference>
<organism evidence="5 6">
    <name type="scientific">Caenimonas koreensis DSM 17982</name>
    <dbReference type="NCBI Taxonomy" id="1121255"/>
    <lineage>
        <taxon>Bacteria</taxon>
        <taxon>Pseudomonadati</taxon>
        <taxon>Pseudomonadota</taxon>
        <taxon>Betaproteobacteria</taxon>
        <taxon>Burkholderiales</taxon>
        <taxon>Comamonadaceae</taxon>
        <taxon>Caenimonas</taxon>
    </lineage>
</organism>
<dbReference type="EMBL" id="WJBU01000020">
    <property type="protein sequence ID" value="MRD49149.1"/>
    <property type="molecule type" value="Genomic_DNA"/>
</dbReference>
<keyword evidence="3" id="KW-0804">Transcription</keyword>
<dbReference type="AlphaFoldDB" id="A0A844BBZ4"/>